<dbReference type="AlphaFoldDB" id="A0A1E1LJ75"/>
<evidence type="ECO:0000313" key="3">
    <source>
        <dbReference type="Proteomes" id="UP000178912"/>
    </source>
</evidence>
<proteinExistence type="predicted"/>
<dbReference type="Proteomes" id="UP000178912">
    <property type="component" value="Unassembled WGS sequence"/>
</dbReference>
<gene>
    <name evidence="2" type="ORF">RAG0_14993</name>
</gene>
<sequence length="105" mass="11423">MDICPRYHISEIPTVTTCSSLVCHDKKKGSMSAPTFAPGSSGTVPESESGQHAEESGWAHAWLKVFISGRVSPSTKQSDQMIPRLSSITLVMPGDFWLLSLRMEG</sequence>
<protein>
    <submittedName>
        <fullName evidence="2">Uncharacterized protein</fullName>
    </submittedName>
</protein>
<evidence type="ECO:0000313" key="2">
    <source>
        <dbReference type="EMBL" id="CZT10558.1"/>
    </source>
</evidence>
<feature type="compositionally biased region" description="Polar residues" evidence="1">
    <location>
        <begin position="38"/>
        <end position="48"/>
    </location>
</feature>
<keyword evidence="3" id="KW-1185">Reference proteome</keyword>
<accession>A0A1E1LJ75</accession>
<evidence type="ECO:0000256" key="1">
    <source>
        <dbReference type="SAM" id="MobiDB-lite"/>
    </source>
</evidence>
<reference evidence="3" key="1">
    <citation type="submission" date="2016-03" db="EMBL/GenBank/DDBJ databases">
        <authorList>
            <person name="Guldener U."/>
        </authorList>
    </citation>
    <scope>NUCLEOTIDE SEQUENCE [LARGE SCALE GENOMIC DNA]</scope>
    <source>
        <strain evidence="3">04CH-RAC-A.6.1</strain>
    </source>
</reference>
<feature type="region of interest" description="Disordered" evidence="1">
    <location>
        <begin position="28"/>
        <end position="55"/>
    </location>
</feature>
<name>A0A1E1LJ75_9HELO</name>
<organism evidence="2 3">
    <name type="scientific">Rhynchosporium agropyri</name>
    <dbReference type="NCBI Taxonomy" id="914238"/>
    <lineage>
        <taxon>Eukaryota</taxon>
        <taxon>Fungi</taxon>
        <taxon>Dikarya</taxon>
        <taxon>Ascomycota</taxon>
        <taxon>Pezizomycotina</taxon>
        <taxon>Leotiomycetes</taxon>
        <taxon>Helotiales</taxon>
        <taxon>Ploettnerulaceae</taxon>
        <taxon>Rhynchosporium</taxon>
    </lineage>
</organism>
<dbReference type="EMBL" id="FJUX01000129">
    <property type="protein sequence ID" value="CZT10558.1"/>
    <property type="molecule type" value="Genomic_DNA"/>
</dbReference>